<dbReference type="GO" id="GO:0006611">
    <property type="term" value="P:protein export from nucleus"/>
    <property type="evidence" value="ECO:0007669"/>
    <property type="project" value="EnsemblFungi"/>
</dbReference>
<protein>
    <recommendedName>
        <fullName evidence="5">Importin N-terminal domain-containing protein</fullName>
    </recommendedName>
</protein>
<sequence>MIVIDSFSHIIGILRESFNPISAKQGEEEKSRKKKGSETGLAEQALQIEESKEGFVGSLLKIIASNETDDEEGNVKISEKDRVVIKKEIVSLMISIPSILQLQLGECISIIAERDFPASWSTLIDDLVFHLSSTDMVVNMGILQTAHSIFKRWRSQFRSDALYSEIIYVLEKICVPYMNLFQRLDELIMQNSENKEALHLLFRNMVLCTELFYDLNCQDLPPFFEDNIEQCMGLLHKYLNYTNPLLVFKEHDTEGPLEKVKSNICEIIELYTQRYEDAFSMLPDFVNTSWNLLANISFEKKNDILAEKILAFLTSVLKIHRYSYLFRSQDVLQQLIENIILPNISSQEFDKELFEDDPVEFIRRDLEELDVNTRRKAITNLVRGLIEQFESDVVPIVSNYINHYLIEFQKDKKKNWQAKNTAIYLFFSIAIKGTVNKLGATSICSIVNIADFFSQNIIQDLSISFEEIHAMLRMVLIKFIYIFRNQLQKNQILGCLPLLVNHLSFPNYAVYTYAAITIEAILNLNKKDNVLIEKMDIIILSKELLENLFKLIEKASTPEKLSENDFLMKCIMRVIATTKDGIVPLLDIVSSYLLNIIVEISKNPSNPKFNHYVFESLAALIKYVASHSREILLHLENRLFPSFQLVLQNDVTEFIPYIFQILAQLLEYHNSDLPDTYKLLVPPILSASLWDFKGNIPALVRFLQAIIFQSPTFVINSNYLEQILGIFQKLNSSRLDDHYGFQLLETIFFHLPTTAIEPYTKQIFLLLLTRLNQSRTDKFVQCFIQLIFFLSAIDKCGPDYLVNIINNIQQGLFEQIFMMFCLPEVQKVKAPIDRKVCAIGMTKMLCRSIVLQETKNSSLWSSTLMAILKLLELSFEIVKNDEVIEIDLEDISFQTSFSPLAFSIKVKQDPCISIKDPKAFLVEELVKGNSINGGKFFQIINTMPSDVKTILTVYGCII</sequence>
<dbReference type="VEuPathDB" id="FungiDB:T551_00025"/>
<evidence type="ECO:0000313" key="3">
    <source>
        <dbReference type="EMBL" id="KTW32540.1"/>
    </source>
</evidence>
<evidence type="ECO:0008006" key="5">
    <source>
        <dbReference type="Google" id="ProtNLM"/>
    </source>
</evidence>
<reference evidence="4" key="1">
    <citation type="journal article" date="2016" name="Nat. Commun.">
        <title>Genome analysis of three Pneumocystis species reveals adaptation mechanisms to life exclusively in mammalian hosts.</title>
        <authorList>
            <person name="Ma L."/>
            <person name="Chen Z."/>
            <person name="Huang D.W."/>
            <person name="Kutty G."/>
            <person name="Ishihara M."/>
            <person name="Wang H."/>
            <person name="Abouelleil A."/>
            <person name="Bishop L."/>
            <person name="Davey E."/>
            <person name="Deng R."/>
            <person name="Deng X."/>
            <person name="Fan L."/>
            <person name="Fantoni G."/>
            <person name="Fitzgerald M."/>
            <person name="Gogineni E."/>
            <person name="Goldberg J.M."/>
            <person name="Handley G."/>
            <person name="Hu X."/>
            <person name="Huber C."/>
            <person name="Jiao X."/>
            <person name="Jones K."/>
            <person name="Levin J.Z."/>
            <person name="Liu Y."/>
            <person name="Macdonald P."/>
            <person name="Melnikov A."/>
            <person name="Raley C."/>
            <person name="Sassi M."/>
            <person name="Sherman B.T."/>
            <person name="Song X."/>
            <person name="Sykes S."/>
            <person name="Tran B."/>
            <person name="Walsh L."/>
            <person name="Xia Y."/>
            <person name="Yang J."/>
            <person name="Young S."/>
            <person name="Zeng Q."/>
            <person name="Zheng X."/>
            <person name="Stephens R."/>
            <person name="Nusbaum C."/>
            <person name="Birren B.W."/>
            <person name="Azadi P."/>
            <person name="Lempicki R.A."/>
            <person name="Cuomo C.A."/>
            <person name="Kovacs J.A."/>
        </authorList>
    </citation>
    <scope>NUCLEOTIDE SEQUENCE [LARGE SCALE GENOMIC DNA]</scope>
    <source>
        <strain evidence="4">RU7</strain>
    </source>
</reference>
<dbReference type="GeneID" id="28938547"/>
<dbReference type="GO" id="GO:0046827">
    <property type="term" value="P:positive regulation of protein export from nucleus"/>
    <property type="evidence" value="ECO:0007669"/>
    <property type="project" value="EnsemblFungi"/>
</dbReference>
<feature type="domain" description="Exportin-2 C-terminal" evidence="1">
    <location>
        <begin position="521"/>
        <end position="954"/>
    </location>
</feature>
<dbReference type="STRING" id="1408657.A0A0W4ZW04"/>
<dbReference type="GO" id="GO:0005049">
    <property type="term" value="F:nuclear export signal receptor activity"/>
    <property type="evidence" value="ECO:0007669"/>
    <property type="project" value="EnsemblFungi"/>
</dbReference>
<dbReference type="GO" id="GO:0034399">
    <property type="term" value="C:nuclear periphery"/>
    <property type="evidence" value="ECO:0007669"/>
    <property type="project" value="EnsemblFungi"/>
</dbReference>
<dbReference type="GO" id="GO:0032991">
    <property type="term" value="C:protein-containing complex"/>
    <property type="evidence" value="ECO:0007669"/>
    <property type="project" value="EnsemblFungi"/>
</dbReference>
<dbReference type="GO" id="GO:0005635">
    <property type="term" value="C:nuclear envelope"/>
    <property type="evidence" value="ECO:0007669"/>
    <property type="project" value="EnsemblFungi"/>
</dbReference>
<dbReference type="GO" id="GO:0031267">
    <property type="term" value="F:small GTPase binding"/>
    <property type="evidence" value="ECO:0007669"/>
    <property type="project" value="InterPro"/>
</dbReference>
<dbReference type="Pfam" id="PF03378">
    <property type="entry name" value="CAS_CSE1"/>
    <property type="match status" value="1"/>
</dbReference>
<dbReference type="AlphaFoldDB" id="A0A0W4ZW04"/>
<feature type="domain" description="Exportin-2 central" evidence="2">
    <location>
        <begin position="149"/>
        <end position="518"/>
    </location>
</feature>
<dbReference type="GO" id="GO:0005829">
    <property type="term" value="C:cytosol"/>
    <property type="evidence" value="ECO:0007669"/>
    <property type="project" value="TreeGrafter"/>
</dbReference>
<evidence type="ECO:0000259" key="2">
    <source>
        <dbReference type="Pfam" id="PF08506"/>
    </source>
</evidence>
<dbReference type="OrthoDB" id="3268246at2759"/>
<dbReference type="PANTHER" id="PTHR10997:SF8">
    <property type="entry name" value="EXPORTIN-2"/>
    <property type="match status" value="1"/>
</dbReference>
<proteinExistence type="predicted"/>
<gene>
    <name evidence="3" type="ORF">T551_00025</name>
</gene>
<dbReference type="InterPro" id="IPR013713">
    <property type="entry name" value="XPO2_central"/>
</dbReference>
<comment type="caution">
    <text evidence="3">The sequence shown here is derived from an EMBL/GenBank/DDBJ whole genome shotgun (WGS) entry which is preliminary data.</text>
</comment>
<keyword evidence="4" id="KW-1185">Reference proteome</keyword>
<evidence type="ECO:0000259" key="1">
    <source>
        <dbReference type="Pfam" id="PF03378"/>
    </source>
</evidence>
<dbReference type="Gene3D" id="1.25.10.10">
    <property type="entry name" value="Leucine-rich Repeat Variant"/>
    <property type="match status" value="1"/>
</dbReference>
<dbReference type="eggNOG" id="KOG1992">
    <property type="taxonomic scope" value="Eukaryota"/>
</dbReference>
<dbReference type="InterPro" id="IPR011989">
    <property type="entry name" value="ARM-like"/>
</dbReference>
<evidence type="ECO:0000313" key="4">
    <source>
        <dbReference type="Proteomes" id="UP000053447"/>
    </source>
</evidence>
<dbReference type="RefSeq" id="XP_018231232.1">
    <property type="nucleotide sequence ID" value="XM_018372292.1"/>
</dbReference>
<organism evidence="3 4">
    <name type="scientific">Pneumocystis jirovecii (strain RU7)</name>
    <name type="common">Human pneumocystis pneumonia agent</name>
    <dbReference type="NCBI Taxonomy" id="1408657"/>
    <lineage>
        <taxon>Eukaryota</taxon>
        <taxon>Fungi</taxon>
        <taxon>Dikarya</taxon>
        <taxon>Ascomycota</taxon>
        <taxon>Taphrinomycotina</taxon>
        <taxon>Pneumocystomycetes</taxon>
        <taxon>Pneumocystaceae</taxon>
        <taxon>Pneumocystis</taxon>
    </lineage>
</organism>
<dbReference type="Pfam" id="PF08506">
    <property type="entry name" value="Cse1"/>
    <property type="match status" value="1"/>
</dbReference>
<dbReference type="InterPro" id="IPR016024">
    <property type="entry name" value="ARM-type_fold"/>
</dbReference>
<dbReference type="EMBL" id="LFWA01000001">
    <property type="protein sequence ID" value="KTW32540.1"/>
    <property type="molecule type" value="Genomic_DNA"/>
</dbReference>
<dbReference type="GO" id="GO:0006606">
    <property type="term" value="P:protein import into nucleus"/>
    <property type="evidence" value="ECO:0007669"/>
    <property type="project" value="TreeGrafter"/>
</dbReference>
<dbReference type="SUPFAM" id="SSF48371">
    <property type="entry name" value="ARM repeat"/>
    <property type="match status" value="1"/>
</dbReference>
<dbReference type="InterPro" id="IPR005043">
    <property type="entry name" value="XPO2_C"/>
</dbReference>
<dbReference type="GO" id="GO:0061015">
    <property type="term" value="P:snRNA import into nucleus"/>
    <property type="evidence" value="ECO:0007669"/>
    <property type="project" value="EnsemblFungi"/>
</dbReference>
<dbReference type="PANTHER" id="PTHR10997">
    <property type="entry name" value="IMPORTIN-7, 8, 11"/>
    <property type="match status" value="1"/>
</dbReference>
<name>A0A0W4ZW04_PNEJ7</name>
<accession>A0A0W4ZW04</accession>
<dbReference type="Proteomes" id="UP000053447">
    <property type="component" value="Unassembled WGS sequence"/>
</dbReference>